<sequence>MLDPACGGGVFLIAAARILASAYVGLLYGTHNPARLTVQAVTADVMRSCVYGIDTDPVAVDLAKSACWLEAGGFPPIGWLDNNIIVGDALAGDVPPALAGRLNSPRPLAIVGNPPYKDKAKGAAPWIEARRPRRGQARAADELWRPSLDEFRYPGRGRLEYALSNLHVYFWRWALWRVFETRLHTGVVAFLSPAAWLDSQAFDGMRAALRRTADQGLVIELTPEGMQPTVPTRVFPGVAQPLCAAVFSRKAGPDPNQPAQVMHATVTGTREEKFQQFDDLLMPGRPAS</sequence>
<dbReference type="PANTHER" id="PTHR33841:SF1">
    <property type="entry name" value="DNA METHYLTRANSFERASE A"/>
    <property type="match status" value="1"/>
</dbReference>
<dbReference type="PANTHER" id="PTHR33841">
    <property type="entry name" value="DNA METHYLTRANSFERASE YEEA-RELATED"/>
    <property type="match status" value="1"/>
</dbReference>
<keyword evidence="6" id="KW-1185">Reference proteome</keyword>
<dbReference type="InterPro" id="IPR029063">
    <property type="entry name" value="SAM-dependent_MTases_sf"/>
</dbReference>
<comment type="catalytic activity">
    <reaction evidence="4">
        <text>a 2'-deoxyadenosine in DNA + S-adenosyl-L-methionine = an N(6)-methyl-2'-deoxyadenosine in DNA + S-adenosyl-L-homocysteine + H(+)</text>
        <dbReference type="Rhea" id="RHEA:15197"/>
        <dbReference type="Rhea" id="RHEA-COMP:12418"/>
        <dbReference type="Rhea" id="RHEA-COMP:12419"/>
        <dbReference type="ChEBI" id="CHEBI:15378"/>
        <dbReference type="ChEBI" id="CHEBI:57856"/>
        <dbReference type="ChEBI" id="CHEBI:59789"/>
        <dbReference type="ChEBI" id="CHEBI:90615"/>
        <dbReference type="ChEBI" id="CHEBI:90616"/>
        <dbReference type="EC" id="2.1.1.72"/>
    </reaction>
</comment>
<evidence type="ECO:0000256" key="3">
    <source>
        <dbReference type="ARBA" id="ARBA00022679"/>
    </source>
</evidence>
<evidence type="ECO:0000313" key="5">
    <source>
        <dbReference type="EMBL" id="AVH61734.1"/>
    </source>
</evidence>
<evidence type="ECO:0000256" key="2">
    <source>
        <dbReference type="ARBA" id="ARBA00022603"/>
    </source>
</evidence>
<dbReference type="EC" id="2.1.1.72" evidence="1"/>
<geneLocation type="plasmid" evidence="5 6">
    <name>unnamed1</name>
</geneLocation>
<name>A0ABM6T3J0_9ACTN</name>
<dbReference type="EMBL" id="CP026653">
    <property type="protein sequence ID" value="AVH61734.1"/>
    <property type="molecule type" value="Genomic_DNA"/>
</dbReference>
<keyword evidence="2" id="KW-0489">Methyltransferase</keyword>
<dbReference type="SUPFAM" id="SSF53335">
    <property type="entry name" value="S-adenosyl-L-methionine-dependent methyltransferases"/>
    <property type="match status" value="1"/>
</dbReference>
<keyword evidence="3" id="KW-0808">Transferase</keyword>
<reference evidence="5 6" key="1">
    <citation type="submission" date="2018-02" db="EMBL/GenBank/DDBJ databases">
        <title>Complete genome sequence of Streptomyces dengpaensis, the producer of angucyclines.</title>
        <authorList>
            <person name="Yumei L."/>
        </authorList>
    </citation>
    <scope>NUCLEOTIDE SEQUENCE [LARGE SCALE GENOMIC DNA]</scope>
    <source>
        <strain evidence="5 6">XZHG99</strain>
        <plasmid evidence="5 6">unnamed1</plasmid>
    </source>
</reference>
<dbReference type="Proteomes" id="UP000238413">
    <property type="component" value="Plasmid unnamed1"/>
</dbReference>
<dbReference type="PRINTS" id="PR00507">
    <property type="entry name" value="N12N6MTFRASE"/>
</dbReference>
<dbReference type="InterPro" id="IPR050953">
    <property type="entry name" value="N4_N6_ade-DNA_methylase"/>
</dbReference>
<gene>
    <name evidence="5" type="ORF">C4B68_40210</name>
</gene>
<evidence type="ECO:0000313" key="6">
    <source>
        <dbReference type="Proteomes" id="UP000238413"/>
    </source>
</evidence>
<evidence type="ECO:0000256" key="4">
    <source>
        <dbReference type="ARBA" id="ARBA00047942"/>
    </source>
</evidence>
<evidence type="ECO:0000256" key="1">
    <source>
        <dbReference type="ARBA" id="ARBA00011900"/>
    </source>
</evidence>
<protein>
    <recommendedName>
        <fullName evidence="1">site-specific DNA-methyltransferase (adenine-specific)</fullName>
        <ecNumber evidence="1">2.1.1.72</ecNumber>
    </recommendedName>
</protein>
<keyword evidence="5" id="KW-0614">Plasmid</keyword>
<proteinExistence type="predicted"/>
<dbReference type="Gene3D" id="3.40.50.150">
    <property type="entry name" value="Vaccinia Virus protein VP39"/>
    <property type="match status" value="1"/>
</dbReference>
<accession>A0ABM6T3J0</accession>
<organism evidence="5 6">
    <name type="scientific">Streptomyces dengpaensis</name>
    <dbReference type="NCBI Taxonomy" id="2049881"/>
    <lineage>
        <taxon>Bacteria</taxon>
        <taxon>Bacillati</taxon>
        <taxon>Actinomycetota</taxon>
        <taxon>Actinomycetes</taxon>
        <taxon>Kitasatosporales</taxon>
        <taxon>Streptomycetaceae</taxon>
        <taxon>Streptomyces</taxon>
    </lineage>
</organism>